<dbReference type="EMBL" id="CACVAP010000100">
    <property type="protein sequence ID" value="CAA6821605.1"/>
    <property type="molecule type" value="Genomic_DNA"/>
</dbReference>
<protein>
    <recommendedName>
        <fullName evidence="3">Prepilin-type N-terminal cleavage/methylation domain-containing protein</fullName>
    </recommendedName>
</protein>
<proteinExistence type="predicted"/>
<name>A0A6S6TQN5_9BACT</name>
<sequence length="139" mass="15962">MNIKYKFKKAFTLIEVIMSVIIVGIVVTGALQLQAQNSDMAEFLLKRGNAELDNALFLTKKVQRYTNDKKNAYDLLVDEFSIKDFDSRDILKKIEKNINITEALPIPVGMDESDAPMFVFYANEILLKGDYSARYYTFK</sequence>
<evidence type="ECO:0008006" key="3">
    <source>
        <dbReference type="Google" id="ProtNLM"/>
    </source>
</evidence>
<reference evidence="2" key="1">
    <citation type="submission" date="2020-01" db="EMBL/GenBank/DDBJ databases">
        <authorList>
            <person name="Meier V. D."/>
            <person name="Meier V D."/>
        </authorList>
    </citation>
    <scope>NUCLEOTIDE SEQUENCE</scope>
    <source>
        <strain evidence="2">HLG_WM_MAG_06</strain>
    </source>
</reference>
<dbReference type="AlphaFoldDB" id="A0A6S6TQN5"/>
<feature type="transmembrane region" description="Helical" evidence="1">
    <location>
        <begin position="12"/>
        <end position="31"/>
    </location>
</feature>
<accession>A0A6S6TQN5</accession>
<keyword evidence="1" id="KW-0472">Membrane</keyword>
<keyword evidence="1" id="KW-1133">Transmembrane helix</keyword>
<dbReference type="Pfam" id="PF07963">
    <property type="entry name" value="N_methyl"/>
    <property type="match status" value="1"/>
</dbReference>
<keyword evidence="1" id="KW-0812">Transmembrane</keyword>
<evidence type="ECO:0000256" key="1">
    <source>
        <dbReference type="SAM" id="Phobius"/>
    </source>
</evidence>
<dbReference type="InterPro" id="IPR012902">
    <property type="entry name" value="N_methyl_site"/>
</dbReference>
<evidence type="ECO:0000313" key="2">
    <source>
        <dbReference type="EMBL" id="CAA6821605.1"/>
    </source>
</evidence>
<organism evidence="2">
    <name type="scientific">uncultured Sulfurovum sp</name>
    <dbReference type="NCBI Taxonomy" id="269237"/>
    <lineage>
        <taxon>Bacteria</taxon>
        <taxon>Pseudomonadati</taxon>
        <taxon>Campylobacterota</taxon>
        <taxon>Epsilonproteobacteria</taxon>
        <taxon>Campylobacterales</taxon>
        <taxon>Sulfurovaceae</taxon>
        <taxon>Sulfurovum</taxon>
        <taxon>environmental samples</taxon>
    </lineage>
</organism>
<gene>
    <name evidence="2" type="ORF">HELGO_WM8967</name>
</gene>
<dbReference type="NCBIfam" id="TIGR02532">
    <property type="entry name" value="IV_pilin_GFxxxE"/>
    <property type="match status" value="1"/>
</dbReference>